<protein>
    <recommendedName>
        <fullName evidence="2">Protein Abitram</fullName>
    </recommendedName>
    <alternativeName>
        <fullName evidence="3">Actin-binding transcription modulator</fullName>
    </alternativeName>
</protein>
<dbReference type="EMBL" id="JBJQND010000019">
    <property type="protein sequence ID" value="KAL3831257.1"/>
    <property type="molecule type" value="Genomic_DNA"/>
</dbReference>
<dbReference type="SUPFAM" id="SSF51230">
    <property type="entry name" value="Single hybrid motif"/>
    <property type="match status" value="1"/>
</dbReference>
<dbReference type="PANTHER" id="PTHR13651">
    <property type="entry name" value="PROTEIN ABITRAM"/>
    <property type="match status" value="1"/>
</dbReference>
<comment type="caution">
    <text evidence="4">The sequence shown here is derived from an EMBL/GenBank/DDBJ whole genome shotgun (WGS) entry which is preliminary data.</text>
</comment>
<dbReference type="InterPro" id="IPR039169">
    <property type="entry name" value="Abitram"/>
</dbReference>
<evidence type="ECO:0000256" key="2">
    <source>
        <dbReference type="ARBA" id="ARBA00019325"/>
    </source>
</evidence>
<dbReference type="InterPro" id="IPR011053">
    <property type="entry name" value="Single_hybrid_motif"/>
</dbReference>
<evidence type="ECO:0000313" key="5">
    <source>
        <dbReference type="Proteomes" id="UP001634394"/>
    </source>
</evidence>
<proteinExistence type="inferred from homology"/>
<evidence type="ECO:0000256" key="3">
    <source>
        <dbReference type="ARBA" id="ARBA00030463"/>
    </source>
</evidence>
<name>A0ABD3T2W9_SINWO</name>
<accession>A0ABD3T2W9</accession>
<reference evidence="4 5" key="1">
    <citation type="submission" date="2024-11" db="EMBL/GenBank/DDBJ databases">
        <title>Chromosome-level genome assembly of the freshwater bivalve Anodonta woodiana.</title>
        <authorList>
            <person name="Chen X."/>
        </authorList>
    </citation>
    <scope>NUCLEOTIDE SEQUENCE [LARGE SCALE GENOMIC DNA]</scope>
    <source>
        <strain evidence="4">MN2024</strain>
        <tissue evidence="4">Gills</tissue>
    </source>
</reference>
<dbReference type="Gene3D" id="2.40.50.100">
    <property type="match status" value="1"/>
</dbReference>
<evidence type="ECO:0000313" key="4">
    <source>
        <dbReference type="EMBL" id="KAL3831257.1"/>
    </source>
</evidence>
<dbReference type="Proteomes" id="UP001634394">
    <property type="component" value="Unassembled WGS sequence"/>
</dbReference>
<gene>
    <name evidence="4" type="ORF">ACJMK2_023031</name>
</gene>
<dbReference type="InterPro" id="IPR033753">
    <property type="entry name" value="GCV_H/Fam206"/>
</dbReference>
<keyword evidence="5" id="KW-1185">Reference proteome</keyword>
<evidence type="ECO:0000256" key="1">
    <source>
        <dbReference type="ARBA" id="ARBA00010764"/>
    </source>
</evidence>
<sequence length="175" mass="19888">MEVTKSQELYQNKYPSVVDRYFRKKYYLHENRQKEAFCILVHSNRICIVTLGETHPILSQNKTIQSVCFTVGDVNRLDNKVSGKAKRGAQTLTASSPLCEITCDDGEKFIVPAGMKGQLVEVNTQLLNNPRLLTLKPQTNGYIAIILPKLKEFESEMERLLTCEQYLSAVEMTPT</sequence>
<organism evidence="4 5">
    <name type="scientific">Sinanodonta woodiana</name>
    <name type="common">Chinese pond mussel</name>
    <name type="synonym">Anodonta woodiana</name>
    <dbReference type="NCBI Taxonomy" id="1069815"/>
    <lineage>
        <taxon>Eukaryota</taxon>
        <taxon>Metazoa</taxon>
        <taxon>Spiralia</taxon>
        <taxon>Lophotrochozoa</taxon>
        <taxon>Mollusca</taxon>
        <taxon>Bivalvia</taxon>
        <taxon>Autobranchia</taxon>
        <taxon>Heteroconchia</taxon>
        <taxon>Palaeoheterodonta</taxon>
        <taxon>Unionida</taxon>
        <taxon>Unionoidea</taxon>
        <taxon>Unionidae</taxon>
        <taxon>Unioninae</taxon>
        <taxon>Sinanodonta</taxon>
    </lineage>
</organism>
<dbReference type="PANTHER" id="PTHR13651:SF0">
    <property type="entry name" value="PROTEIN ABITRAM"/>
    <property type="match status" value="1"/>
</dbReference>
<dbReference type="AlphaFoldDB" id="A0ABD3T2W9"/>
<comment type="similarity">
    <text evidence="1">Belongs to the ABITRAM family.</text>
</comment>
<dbReference type="Pfam" id="PF01597">
    <property type="entry name" value="GCV_H"/>
    <property type="match status" value="1"/>
</dbReference>